<proteinExistence type="predicted"/>
<dbReference type="PANTHER" id="PTHR10224:SF12">
    <property type="entry name" value="GLYOXALASE ELBB"/>
    <property type="match status" value="1"/>
</dbReference>
<dbReference type="InterPro" id="IPR029062">
    <property type="entry name" value="Class_I_gatase-like"/>
</dbReference>
<organism evidence="1">
    <name type="scientific">Arcella intermedia</name>
    <dbReference type="NCBI Taxonomy" id="1963864"/>
    <lineage>
        <taxon>Eukaryota</taxon>
        <taxon>Amoebozoa</taxon>
        <taxon>Tubulinea</taxon>
        <taxon>Elardia</taxon>
        <taxon>Arcellinida</taxon>
        <taxon>Sphaerothecina</taxon>
        <taxon>Arcellidae</taxon>
        <taxon>Arcella</taxon>
    </lineage>
</organism>
<dbReference type="SUPFAM" id="SSF52317">
    <property type="entry name" value="Class I glutamine amidotransferase-like"/>
    <property type="match status" value="1"/>
</dbReference>
<evidence type="ECO:0000313" key="1">
    <source>
        <dbReference type="EMBL" id="NDV36029.1"/>
    </source>
</evidence>
<dbReference type="AlphaFoldDB" id="A0A6B2LG34"/>
<accession>A0A6B2LG34</accession>
<reference evidence="1" key="1">
    <citation type="journal article" date="2020" name="J. Eukaryot. Microbiol.">
        <title>De novo Sequencing, Assembly and Annotation of the Transcriptome for the Free-Living Testate Amoeba Arcella intermedia.</title>
        <authorList>
            <person name="Ribeiro G.M."/>
            <person name="Porfirio-Sousa A.L."/>
            <person name="Maurer-Alcala X.X."/>
            <person name="Katz L.A."/>
            <person name="Lahr D.J.G."/>
        </authorList>
    </citation>
    <scope>NUCLEOTIDE SEQUENCE</scope>
</reference>
<dbReference type="CDD" id="cd03133">
    <property type="entry name" value="GATase1_ES1"/>
    <property type="match status" value="1"/>
</dbReference>
<sequence length="215" mass="23103">MSGCGVQDGSEIHEAVSAMIGVSMTGAQYKCFAPNIPYRHVINHAKGEVAQGESRNVLVESARISRGDITDLSQLDSTKFDALIIPGGYGAAKNLCDFAEKQADFTINPDLVKVMKDFHSEKKPIGLCCISPVIAAKVFPGSSVTIGSDEGTAKAITALSSKNVPKKVDEVHIDKVNLLITTPAYMAPDPPIHKVYEGVVKMVKNVLQLTKEEEF</sequence>
<evidence type="ECO:0008006" key="2">
    <source>
        <dbReference type="Google" id="ProtNLM"/>
    </source>
</evidence>
<dbReference type="EMBL" id="GIBP01007060">
    <property type="protein sequence ID" value="NDV36029.1"/>
    <property type="molecule type" value="Transcribed_RNA"/>
</dbReference>
<name>A0A6B2LG34_9EUKA</name>
<dbReference type="Gene3D" id="3.40.50.880">
    <property type="match status" value="1"/>
</dbReference>
<dbReference type="NCBIfam" id="NF008747">
    <property type="entry name" value="PRK11780.1"/>
    <property type="match status" value="1"/>
</dbReference>
<dbReference type="PANTHER" id="PTHR10224">
    <property type="entry name" value="ES1 PROTEIN HOMOLOG, MITOCHONDRIAL"/>
    <property type="match status" value="1"/>
</dbReference>
<protein>
    <recommendedName>
        <fullName evidence="2">DJ-1/PfpI domain-containing protein</fullName>
    </recommendedName>
</protein>